<keyword evidence="6 7" id="KW-0131">Cell cycle</keyword>
<reference evidence="11" key="1">
    <citation type="submission" date="2019-07" db="EMBL/GenBank/DDBJ databases">
        <title>Bacillus alkalisoli sp. nov. isolated from saline soil.</title>
        <authorList>
            <person name="Sun J.-Q."/>
            <person name="Xu L."/>
        </authorList>
    </citation>
    <scope>NUCLEOTIDE SEQUENCE [LARGE SCALE GENOMIC DNA]</scope>
    <source>
        <strain evidence="11">M4U3P1</strain>
    </source>
</reference>
<evidence type="ECO:0000313" key="11">
    <source>
        <dbReference type="Proteomes" id="UP000318138"/>
    </source>
</evidence>
<dbReference type="GO" id="GO:0005886">
    <property type="term" value="C:plasma membrane"/>
    <property type="evidence" value="ECO:0007669"/>
    <property type="project" value="UniProtKB-SubCell"/>
</dbReference>
<evidence type="ECO:0000256" key="5">
    <source>
        <dbReference type="ARBA" id="ARBA00023136"/>
    </source>
</evidence>
<keyword evidence="1 7" id="KW-1003">Cell membrane</keyword>
<dbReference type="InterPro" id="IPR011922">
    <property type="entry name" value="Cell_div_FtsL"/>
</dbReference>
<dbReference type="InterPro" id="IPR007060">
    <property type="entry name" value="FtsL/DivIC"/>
</dbReference>
<accession>A0A859FEC0</accession>
<comment type="subcellular location">
    <subcellularLocation>
        <location evidence="7">Cell membrane</location>
        <topology evidence="7">Single-pass type II membrane protein</topology>
    </subcellularLocation>
    <text evidence="7">Localizes to the division septum where it forms a ring structure.</text>
</comment>
<evidence type="ECO:0000256" key="6">
    <source>
        <dbReference type="ARBA" id="ARBA00023306"/>
    </source>
</evidence>
<feature type="region of interest" description="Disordered" evidence="9">
    <location>
        <begin position="1"/>
        <end position="20"/>
    </location>
</feature>
<evidence type="ECO:0000256" key="1">
    <source>
        <dbReference type="ARBA" id="ARBA00022475"/>
    </source>
</evidence>
<dbReference type="NCBIfam" id="TIGR02209">
    <property type="entry name" value="ftsL_broad"/>
    <property type="match status" value="1"/>
</dbReference>
<evidence type="ECO:0000313" key="10">
    <source>
        <dbReference type="EMBL" id="QKS71529.1"/>
    </source>
</evidence>
<evidence type="ECO:0000256" key="9">
    <source>
        <dbReference type="SAM" id="MobiDB-lite"/>
    </source>
</evidence>
<dbReference type="GO" id="GO:0032153">
    <property type="term" value="C:cell division site"/>
    <property type="evidence" value="ECO:0007669"/>
    <property type="project" value="UniProtKB-UniRule"/>
</dbReference>
<keyword evidence="3 7" id="KW-0812">Transmembrane</keyword>
<comment type="similarity">
    <text evidence="7">Belongs to the FtsL family.</text>
</comment>
<evidence type="ECO:0000256" key="7">
    <source>
        <dbReference type="HAMAP-Rule" id="MF_00910"/>
    </source>
</evidence>
<keyword evidence="2 7" id="KW-0132">Cell division</keyword>
<organism evidence="10 11">
    <name type="scientific">Paenalkalicoccus suaedae</name>
    <dbReference type="NCBI Taxonomy" id="2592382"/>
    <lineage>
        <taxon>Bacteria</taxon>
        <taxon>Bacillati</taxon>
        <taxon>Bacillota</taxon>
        <taxon>Bacilli</taxon>
        <taxon>Bacillales</taxon>
        <taxon>Bacillaceae</taxon>
        <taxon>Paenalkalicoccus</taxon>
    </lineage>
</organism>
<evidence type="ECO:0000256" key="8">
    <source>
        <dbReference type="NCBIfam" id="TIGR02209"/>
    </source>
</evidence>
<evidence type="ECO:0000256" key="4">
    <source>
        <dbReference type="ARBA" id="ARBA00022989"/>
    </source>
</evidence>
<proteinExistence type="inferred from homology"/>
<feature type="transmembrane region" description="Helical" evidence="7">
    <location>
        <begin position="36"/>
        <end position="62"/>
    </location>
</feature>
<keyword evidence="11" id="KW-1185">Reference proteome</keyword>
<keyword evidence="5 7" id="KW-0472">Membrane</keyword>
<evidence type="ECO:0000256" key="3">
    <source>
        <dbReference type="ARBA" id="ARBA00022692"/>
    </source>
</evidence>
<dbReference type="GO" id="GO:0043093">
    <property type="term" value="P:FtsZ-dependent cytokinesis"/>
    <property type="evidence" value="ECO:0007669"/>
    <property type="project" value="UniProtKB-UniRule"/>
</dbReference>
<name>A0A859FEC0_9BACI</name>
<dbReference type="Proteomes" id="UP000318138">
    <property type="component" value="Chromosome"/>
</dbReference>
<keyword evidence="4 7" id="KW-1133">Transmembrane helix</keyword>
<evidence type="ECO:0000256" key="2">
    <source>
        <dbReference type="ARBA" id="ARBA00022618"/>
    </source>
</evidence>
<dbReference type="HAMAP" id="MF_00910">
    <property type="entry name" value="FtsL"/>
    <property type="match status" value="1"/>
</dbReference>
<protein>
    <recommendedName>
        <fullName evidence="7 8">Cell division protein FtsL</fullName>
    </recommendedName>
</protein>
<comment type="function">
    <text evidence="7">Essential cell division protein.</text>
</comment>
<dbReference type="EMBL" id="CP041372">
    <property type="protein sequence ID" value="QKS71529.1"/>
    <property type="molecule type" value="Genomic_DNA"/>
</dbReference>
<dbReference type="RefSeq" id="WP_176009564.1">
    <property type="nucleotide sequence ID" value="NZ_CP041372.2"/>
</dbReference>
<dbReference type="AlphaFoldDB" id="A0A859FEC0"/>
<dbReference type="Pfam" id="PF04977">
    <property type="entry name" value="DivIC"/>
    <property type="match status" value="1"/>
</dbReference>
<gene>
    <name evidence="7 10" type="primary">ftsL</name>
    <name evidence="10" type="ORF">FLK61_33095</name>
</gene>
<sequence length="120" mass="13480">MSPMLERQYQPQHEPKRHKKVRERVFKGGITKGEKLVYGLSIPAIVILAFMIISNAASLYALNHDMQVIEADIAAQGASNEALSLQVKELADPERILYIAKEELGMELHDESVKLIHDSN</sequence>
<dbReference type="KEGG" id="psua:FLK61_33095"/>